<reference evidence="13" key="1">
    <citation type="submission" date="2023-11" db="EMBL/GenBank/DDBJ databases">
        <title>Genome assemblies of two species of porcelain crab, Petrolisthes cinctipes and Petrolisthes manimaculis (Anomura: Porcellanidae).</title>
        <authorList>
            <person name="Angst P."/>
        </authorList>
    </citation>
    <scope>NUCLEOTIDE SEQUENCE</scope>
    <source>
        <strain evidence="13">PB745_02</strain>
        <tissue evidence="13">Gill</tissue>
    </source>
</reference>
<keyword evidence="5 12" id="KW-0639">Primosome</keyword>
<dbReference type="GO" id="GO:0006270">
    <property type="term" value="P:DNA replication initiation"/>
    <property type="evidence" value="ECO:0007669"/>
    <property type="project" value="UniProtKB-ARBA"/>
</dbReference>
<name>A0AAE1TL52_9EUCA</name>
<keyword evidence="8 12" id="KW-0235">DNA replication</keyword>
<evidence type="ECO:0000256" key="10">
    <source>
        <dbReference type="ARBA" id="ARBA00022833"/>
    </source>
</evidence>
<comment type="cofactor">
    <cofactor evidence="2">
        <name>Mg(2+)</name>
        <dbReference type="ChEBI" id="CHEBI:18420"/>
    </cofactor>
</comment>
<accession>A0AAE1TL52</accession>
<dbReference type="CDD" id="cd04860">
    <property type="entry name" value="AE_Prim_S"/>
    <property type="match status" value="1"/>
</dbReference>
<dbReference type="FunFam" id="3.90.920.10:FF:000001">
    <property type="entry name" value="DNA primase"/>
    <property type="match status" value="1"/>
</dbReference>
<dbReference type="GO" id="GO:0006269">
    <property type="term" value="P:DNA replication, synthesis of primer"/>
    <property type="evidence" value="ECO:0007669"/>
    <property type="project" value="UniProtKB-KW"/>
</dbReference>
<keyword evidence="4 12" id="KW-0240">DNA-directed RNA polymerase</keyword>
<comment type="cofactor">
    <cofactor evidence="1">
        <name>Mn(2+)</name>
        <dbReference type="ChEBI" id="CHEBI:29035"/>
    </cofactor>
</comment>
<comment type="similarity">
    <text evidence="3 12">Belongs to the eukaryotic-type primase small subunit family.</text>
</comment>
<dbReference type="Gene3D" id="3.90.920.10">
    <property type="entry name" value="DNA primase, PRIM domain"/>
    <property type="match status" value="1"/>
</dbReference>
<evidence type="ECO:0000313" key="14">
    <source>
        <dbReference type="Proteomes" id="UP001292094"/>
    </source>
</evidence>
<evidence type="ECO:0000256" key="2">
    <source>
        <dbReference type="ARBA" id="ARBA00001946"/>
    </source>
</evidence>
<evidence type="ECO:0000256" key="3">
    <source>
        <dbReference type="ARBA" id="ARBA00009762"/>
    </source>
</evidence>
<dbReference type="GO" id="GO:0005658">
    <property type="term" value="C:alpha DNA polymerase:primase complex"/>
    <property type="evidence" value="ECO:0007669"/>
    <property type="project" value="UniProtKB-ARBA"/>
</dbReference>
<evidence type="ECO:0000256" key="9">
    <source>
        <dbReference type="ARBA" id="ARBA00022723"/>
    </source>
</evidence>
<dbReference type="SUPFAM" id="SSF56747">
    <property type="entry name" value="Prim-pol domain"/>
    <property type="match status" value="1"/>
</dbReference>
<comment type="caution">
    <text evidence="13">The sequence shown here is derived from an EMBL/GenBank/DDBJ whole genome shotgun (WGS) entry which is preliminary data.</text>
</comment>
<dbReference type="GO" id="GO:0003899">
    <property type="term" value="F:DNA-directed RNA polymerase activity"/>
    <property type="evidence" value="ECO:0007669"/>
    <property type="project" value="InterPro"/>
</dbReference>
<dbReference type="PANTHER" id="PTHR10536">
    <property type="entry name" value="DNA PRIMASE SMALL SUBUNIT"/>
    <property type="match status" value="1"/>
</dbReference>
<dbReference type="InterPro" id="IPR014052">
    <property type="entry name" value="DNA_primase_ssu_euk/arc"/>
</dbReference>
<evidence type="ECO:0000256" key="8">
    <source>
        <dbReference type="ARBA" id="ARBA00022705"/>
    </source>
</evidence>
<keyword evidence="7" id="KW-0548">Nucleotidyltransferase</keyword>
<evidence type="ECO:0000256" key="11">
    <source>
        <dbReference type="ARBA" id="ARBA00023163"/>
    </source>
</evidence>
<proteinExistence type="inferred from homology"/>
<evidence type="ECO:0000256" key="4">
    <source>
        <dbReference type="ARBA" id="ARBA00022478"/>
    </source>
</evidence>
<keyword evidence="9" id="KW-0479">Metal-binding</keyword>
<dbReference type="AlphaFoldDB" id="A0AAE1TL52"/>
<dbReference type="Pfam" id="PF01896">
    <property type="entry name" value="DNA_primase_S"/>
    <property type="match status" value="1"/>
</dbReference>
<keyword evidence="6 12" id="KW-0808">Transferase</keyword>
<sequence length="415" mass="47798">MPTSTDFEPEMLPDLLSIYYKRLFPYNQYYKWLSYGQAPKNCFQKREFSFTLADDIYIRYQSFKDQEEMEKEIKRQCPHKIDIGAVYSFRPKDHRTVAVFTPQEKELVFDIDMTDYDEVRSCCSGAEICLKCWKFMTIAVKILDVALREDFGYEHILWVYSGRRGIHCWVCDSSARALSQSARSALAEYLQVLRGGDSQAKKVNISHKLHPALKRAEGIAKKFFNQLVLEDQDMLGDAEGWGKVLALIPDQTLRESLETLMPQCSSSKQRWSTIQSEVNKAVNKTEFRKTVKPNLLTEIILQLVYPRLDINVTKGLNHLLKSPFCVHPKTGRVCICFDPTKAEQFDPLAVPHLGQLVDEINTFDAGKTEEERAALPSYKKTSMKESVALFETFLSKLAKDNAARRREESDSTMEF</sequence>
<keyword evidence="11" id="KW-0804">Transcription</keyword>
<dbReference type="Proteomes" id="UP001292094">
    <property type="component" value="Unassembled WGS sequence"/>
</dbReference>
<keyword evidence="10" id="KW-0862">Zinc</keyword>
<protein>
    <recommendedName>
        <fullName evidence="12">DNA primase</fullName>
        <ecNumber evidence="12">2.7.7.-</ecNumber>
    </recommendedName>
</protein>
<evidence type="ECO:0000256" key="12">
    <source>
        <dbReference type="RuleBase" id="RU003514"/>
    </source>
</evidence>
<dbReference type="GO" id="GO:0046872">
    <property type="term" value="F:metal ion binding"/>
    <property type="evidence" value="ECO:0007669"/>
    <property type="project" value="UniProtKB-KW"/>
</dbReference>
<evidence type="ECO:0000313" key="13">
    <source>
        <dbReference type="EMBL" id="KAK4289292.1"/>
    </source>
</evidence>
<dbReference type="InterPro" id="IPR002755">
    <property type="entry name" value="DNA_primase_S"/>
</dbReference>
<evidence type="ECO:0000256" key="6">
    <source>
        <dbReference type="ARBA" id="ARBA00022679"/>
    </source>
</evidence>
<evidence type="ECO:0000256" key="5">
    <source>
        <dbReference type="ARBA" id="ARBA00022515"/>
    </source>
</evidence>
<gene>
    <name evidence="13" type="ORF">Pmani_037728</name>
</gene>
<organism evidence="13 14">
    <name type="scientific">Petrolisthes manimaculis</name>
    <dbReference type="NCBI Taxonomy" id="1843537"/>
    <lineage>
        <taxon>Eukaryota</taxon>
        <taxon>Metazoa</taxon>
        <taxon>Ecdysozoa</taxon>
        <taxon>Arthropoda</taxon>
        <taxon>Crustacea</taxon>
        <taxon>Multicrustacea</taxon>
        <taxon>Malacostraca</taxon>
        <taxon>Eumalacostraca</taxon>
        <taxon>Eucarida</taxon>
        <taxon>Decapoda</taxon>
        <taxon>Pleocyemata</taxon>
        <taxon>Anomura</taxon>
        <taxon>Galatheoidea</taxon>
        <taxon>Porcellanidae</taxon>
        <taxon>Petrolisthes</taxon>
    </lineage>
</organism>
<dbReference type="EC" id="2.7.7.-" evidence="12"/>
<dbReference type="EMBL" id="JAWZYT010005913">
    <property type="protein sequence ID" value="KAK4289292.1"/>
    <property type="molecule type" value="Genomic_DNA"/>
</dbReference>
<keyword evidence="14" id="KW-1185">Reference proteome</keyword>
<evidence type="ECO:0000256" key="7">
    <source>
        <dbReference type="ARBA" id="ARBA00022695"/>
    </source>
</evidence>
<dbReference type="NCBIfam" id="TIGR00335">
    <property type="entry name" value="primase_sml"/>
    <property type="match status" value="1"/>
</dbReference>
<evidence type="ECO:0000256" key="1">
    <source>
        <dbReference type="ARBA" id="ARBA00001936"/>
    </source>
</evidence>